<dbReference type="GO" id="GO:0005829">
    <property type="term" value="C:cytosol"/>
    <property type="evidence" value="ECO:0007669"/>
    <property type="project" value="TreeGrafter"/>
</dbReference>
<evidence type="ECO:0000256" key="3">
    <source>
        <dbReference type="ARBA" id="ARBA00022741"/>
    </source>
</evidence>
<keyword evidence="3 5" id="KW-0547">Nucleotide-binding</keyword>
<proteinExistence type="predicted"/>
<dbReference type="PANTHER" id="PTHR43055:SF1">
    <property type="entry name" value="FORMATE-DEPENDENT PHOSPHORIBOSYLGLYCINAMIDE FORMYLTRANSFERASE"/>
    <property type="match status" value="1"/>
</dbReference>
<dbReference type="AlphaFoldDB" id="A0A520KT73"/>
<dbReference type="InterPro" id="IPR003806">
    <property type="entry name" value="ATP-grasp_PylC-type"/>
</dbReference>
<organism evidence="7 8">
    <name type="scientific">Methanoliparum thermophilum</name>
    <dbReference type="NCBI Taxonomy" id="2491083"/>
    <lineage>
        <taxon>Archaea</taxon>
        <taxon>Methanobacteriati</taxon>
        <taxon>Methanobacteriota</taxon>
        <taxon>Candidatus Methanoliparia</taxon>
        <taxon>Candidatus Methanoliparales</taxon>
        <taxon>Candidatus Methanoliparaceae</taxon>
        <taxon>Candidatus Methanoliparum</taxon>
    </lineage>
</organism>
<dbReference type="SUPFAM" id="SSF56059">
    <property type="entry name" value="Glutathione synthetase ATP-binding domain-like"/>
    <property type="match status" value="1"/>
</dbReference>
<dbReference type="PIRSF" id="PIRSF016817">
    <property type="entry name" value="UCP016817_carboligase"/>
    <property type="match status" value="1"/>
</dbReference>
<name>A0A520KT73_METT2</name>
<dbReference type="InterPro" id="IPR016677">
    <property type="entry name" value="UCP016817_carboligase"/>
</dbReference>
<dbReference type="InterPro" id="IPR005479">
    <property type="entry name" value="CPAse_ATP-bd"/>
</dbReference>
<protein>
    <submittedName>
        <fullName evidence="7">ATP-grasp domain-containing protein</fullName>
    </submittedName>
</protein>
<reference evidence="7 8" key="1">
    <citation type="journal article" date="2019" name="Nat. Microbiol.">
        <title>Wide diversity of methane and short-chain alkane metabolisms in uncultured archaea.</title>
        <authorList>
            <person name="Borrel G."/>
            <person name="Adam P.S."/>
            <person name="McKay L.J."/>
            <person name="Chen L.X."/>
            <person name="Sierra-Garcia I.N."/>
            <person name="Sieber C.M."/>
            <person name="Letourneur Q."/>
            <person name="Ghozlane A."/>
            <person name="Andersen G.L."/>
            <person name="Li W.J."/>
            <person name="Hallam S.J."/>
            <person name="Muyzer G."/>
            <person name="de Oliveira V.M."/>
            <person name="Inskeep W.P."/>
            <person name="Banfield J.F."/>
            <person name="Gribaldo S."/>
        </authorList>
    </citation>
    <scope>NUCLEOTIDE SEQUENCE [LARGE SCALE GENOMIC DNA]</scope>
    <source>
        <strain evidence="7">NM1a</strain>
    </source>
</reference>
<dbReference type="PROSITE" id="PS50975">
    <property type="entry name" value="ATP_GRASP"/>
    <property type="match status" value="1"/>
</dbReference>
<dbReference type="GO" id="GO:0016874">
    <property type="term" value="F:ligase activity"/>
    <property type="evidence" value="ECO:0007669"/>
    <property type="project" value="UniProtKB-KW"/>
</dbReference>
<evidence type="ECO:0000313" key="7">
    <source>
        <dbReference type="EMBL" id="RZN65102.1"/>
    </source>
</evidence>
<keyword evidence="4 5" id="KW-0067">ATP-binding</keyword>
<evidence type="ECO:0000313" key="8">
    <source>
        <dbReference type="Proteomes" id="UP000317158"/>
    </source>
</evidence>
<dbReference type="EMBL" id="RXIF01000004">
    <property type="protein sequence ID" value="RZN65102.1"/>
    <property type="molecule type" value="Genomic_DNA"/>
</dbReference>
<dbReference type="GO" id="GO:0046872">
    <property type="term" value="F:metal ion binding"/>
    <property type="evidence" value="ECO:0007669"/>
    <property type="project" value="InterPro"/>
</dbReference>
<sequence length="360" mass="40591">MIGKILIIGSSVRHIVCSAKKAGYDVISIDFFDDLDLVRCDKNHVKIEDNYLDKAIAKLSFDHVVLSSHIESFDIPDTIKAKILGNPIDKMREVNNKLKLAERLDNLGYTQPKFYEDAKISTVMKPIEGGGGIKNRLIKRIEDIPEDYEGFFFQEYIKKGEDISVSCISNGIDTISLTANEQLIGEKFLNAPSPFTYCGNIVPYVGKNSKKIKKIASNLISDLELKGFNGVDFKVSKDKVYVIEVNPRICGSLDAIELSTGINIFDMHVKSSIGILPKEEPISKNFSARSIVFAGENVRIKDELDHRFFRDIPKVGSVIQKNRPITSITVSDTSRRKVLNRIKFINKKMLPRYLGIEKER</sequence>
<evidence type="ECO:0000256" key="1">
    <source>
        <dbReference type="ARBA" id="ARBA00001936"/>
    </source>
</evidence>
<dbReference type="InterPro" id="IPR011761">
    <property type="entry name" value="ATP-grasp"/>
</dbReference>
<comment type="cofactor">
    <cofactor evidence="1">
        <name>Mn(2+)</name>
        <dbReference type="ChEBI" id="CHEBI:29035"/>
    </cofactor>
</comment>
<dbReference type="PANTHER" id="PTHR43055">
    <property type="entry name" value="FORMATE-DEPENDENT PHOSPHORIBOSYLGLYCINAMIDE FORMYLTRANSFERASE"/>
    <property type="match status" value="1"/>
</dbReference>
<evidence type="ECO:0000256" key="2">
    <source>
        <dbReference type="ARBA" id="ARBA00022598"/>
    </source>
</evidence>
<accession>A0A520KT73</accession>
<dbReference type="Pfam" id="PF02655">
    <property type="entry name" value="ATP-grasp_3"/>
    <property type="match status" value="1"/>
</dbReference>
<dbReference type="Gene3D" id="3.30.470.20">
    <property type="entry name" value="ATP-grasp fold, B domain"/>
    <property type="match status" value="1"/>
</dbReference>
<keyword evidence="2" id="KW-0436">Ligase</keyword>
<comment type="caution">
    <text evidence="7">The sequence shown here is derived from an EMBL/GenBank/DDBJ whole genome shotgun (WGS) entry which is preliminary data.</text>
</comment>
<evidence type="ECO:0000256" key="5">
    <source>
        <dbReference type="PROSITE-ProRule" id="PRU00409"/>
    </source>
</evidence>
<evidence type="ECO:0000259" key="6">
    <source>
        <dbReference type="PROSITE" id="PS50975"/>
    </source>
</evidence>
<gene>
    <name evidence="7" type="ORF">EF806_03405</name>
</gene>
<dbReference type="GO" id="GO:0005524">
    <property type="term" value="F:ATP binding"/>
    <property type="evidence" value="ECO:0007669"/>
    <property type="project" value="UniProtKB-UniRule"/>
</dbReference>
<feature type="domain" description="ATP-grasp" evidence="6">
    <location>
        <begin position="78"/>
        <end position="273"/>
    </location>
</feature>
<evidence type="ECO:0000256" key="4">
    <source>
        <dbReference type="ARBA" id="ARBA00022840"/>
    </source>
</evidence>
<dbReference type="PROSITE" id="PS00867">
    <property type="entry name" value="CPSASE_2"/>
    <property type="match status" value="1"/>
</dbReference>
<dbReference type="Proteomes" id="UP000317158">
    <property type="component" value="Unassembled WGS sequence"/>
</dbReference>